<comment type="caution">
    <text evidence="2">The sequence shown here is derived from an EMBL/GenBank/DDBJ whole genome shotgun (WGS) entry which is preliminary data.</text>
</comment>
<feature type="compositionally biased region" description="Polar residues" evidence="1">
    <location>
        <begin position="1"/>
        <end position="11"/>
    </location>
</feature>
<keyword evidence="3" id="KW-1185">Reference proteome</keyword>
<feature type="region of interest" description="Disordered" evidence="1">
    <location>
        <begin position="1"/>
        <end position="33"/>
    </location>
</feature>
<protein>
    <submittedName>
        <fullName evidence="2">Uncharacterized protein</fullName>
    </submittedName>
</protein>
<evidence type="ECO:0000256" key="1">
    <source>
        <dbReference type="SAM" id="MobiDB-lite"/>
    </source>
</evidence>
<organism evidence="2 3">
    <name type="scientific">Prorocentrum cordatum</name>
    <dbReference type="NCBI Taxonomy" id="2364126"/>
    <lineage>
        <taxon>Eukaryota</taxon>
        <taxon>Sar</taxon>
        <taxon>Alveolata</taxon>
        <taxon>Dinophyceae</taxon>
        <taxon>Prorocentrales</taxon>
        <taxon>Prorocentraceae</taxon>
        <taxon>Prorocentrum</taxon>
    </lineage>
</organism>
<accession>A0ABN9VJ79</accession>
<evidence type="ECO:0000313" key="2">
    <source>
        <dbReference type="EMBL" id="CAK0872900.1"/>
    </source>
</evidence>
<proteinExistence type="predicted"/>
<evidence type="ECO:0000313" key="3">
    <source>
        <dbReference type="Proteomes" id="UP001189429"/>
    </source>
</evidence>
<dbReference type="EMBL" id="CAUYUJ010017216">
    <property type="protein sequence ID" value="CAK0872900.1"/>
    <property type="molecule type" value="Genomic_DNA"/>
</dbReference>
<reference evidence="2" key="1">
    <citation type="submission" date="2023-10" db="EMBL/GenBank/DDBJ databases">
        <authorList>
            <person name="Chen Y."/>
            <person name="Shah S."/>
            <person name="Dougan E. K."/>
            <person name="Thang M."/>
            <person name="Chan C."/>
        </authorList>
    </citation>
    <scope>NUCLEOTIDE SEQUENCE [LARGE SCALE GENOMIC DNA]</scope>
</reference>
<name>A0ABN9VJ79_9DINO</name>
<dbReference type="Proteomes" id="UP001189429">
    <property type="component" value="Unassembled WGS sequence"/>
</dbReference>
<gene>
    <name evidence="2" type="ORF">PCOR1329_LOCUS58237</name>
</gene>
<sequence>MRGSSTAQSVSERGRHPHGKAAVSSRRAGGQTRLTEARVVFTDTPAQSGWSHHRQWRKALKRWNNGTDVPVWRKGGNFLKLLGWNTQVGFDDVPESVLASEAWLDTVLPRMDFMIGEREGGERRRAGRKALFEAARDTKESLTHPVARRESQFFVAEASNLRLSP</sequence>